<evidence type="ECO:0000256" key="2">
    <source>
        <dbReference type="ARBA" id="ARBA00022692"/>
    </source>
</evidence>
<feature type="transmembrane region" description="Helical" evidence="5">
    <location>
        <begin position="37"/>
        <end position="56"/>
    </location>
</feature>
<evidence type="ECO:0000256" key="4">
    <source>
        <dbReference type="ARBA" id="ARBA00023136"/>
    </source>
</evidence>
<gene>
    <name evidence="7" type="ORF">EZS27_003665</name>
</gene>
<evidence type="ECO:0000313" key="7">
    <source>
        <dbReference type="EMBL" id="KAA6348865.1"/>
    </source>
</evidence>
<accession>A0A5J4SUJ6</accession>
<dbReference type="GO" id="GO:0016020">
    <property type="term" value="C:membrane"/>
    <property type="evidence" value="ECO:0007669"/>
    <property type="project" value="UniProtKB-SubCell"/>
</dbReference>
<feature type="transmembrane region" description="Helical" evidence="5">
    <location>
        <begin position="173"/>
        <end position="192"/>
    </location>
</feature>
<feature type="domain" description="O-antigen ligase-related" evidence="6">
    <location>
        <begin position="133"/>
        <end position="270"/>
    </location>
</feature>
<organism evidence="7">
    <name type="scientific">termite gut metagenome</name>
    <dbReference type="NCBI Taxonomy" id="433724"/>
    <lineage>
        <taxon>unclassified sequences</taxon>
        <taxon>metagenomes</taxon>
        <taxon>organismal metagenomes</taxon>
    </lineage>
</organism>
<feature type="transmembrane region" description="Helical" evidence="5">
    <location>
        <begin position="254"/>
        <end position="281"/>
    </location>
</feature>
<evidence type="ECO:0000256" key="3">
    <source>
        <dbReference type="ARBA" id="ARBA00022989"/>
    </source>
</evidence>
<feature type="transmembrane region" description="Helical" evidence="5">
    <location>
        <begin position="334"/>
        <end position="353"/>
    </location>
</feature>
<dbReference type="Pfam" id="PF04932">
    <property type="entry name" value="Wzy_C"/>
    <property type="match status" value="1"/>
</dbReference>
<dbReference type="EMBL" id="SNRY01000058">
    <property type="protein sequence ID" value="KAA6348865.1"/>
    <property type="molecule type" value="Genomic_DNA"/>
</dbReference>
<keyword evidence="3 5" id="KW-1133">Transmembrane helix</keyword>
<keyword evidence="2 5" id="KW-0812">Transmembrane</keyword>
<feature type="transmembrane region" description="Helical" evidence="5">
    <location>
        <begin position="63"/>
        <end position="87"/>
    </location>
</feature>
<feature type="transmembrane region" description="Helical" evidence="5">
    <location>
        <begin position="12"/>
        <end position="31"/>
    </location>
</feature>
<comment type="caution">
    <text evidence="7">The sequence shown here is derived from an EMBL/GenBank/DDBJ whole genome shotgun (WGS) entry which is preliminary data.</text>
</comment>
<dbReference type="PANTHER" id="PTHR37422:SF13">
    <property type="entry name" value="LIPOPOLYSACCHARIDE BIOSYNTHESIS PROTEIN PA4999-RELATED"/>
    <property type="match status" value="1"/>
</dbReference>
<keyword evidence="4 5" id="KW-0472">Membrane</keyword>
<feature type="transmembrane region" description="Helical" evidence="5">
    <location>
        <begin position="198"/>
        <end position="220"/>
    </location>
</feature>
<protein>
    <recommendedName>
        <fullName evidence="6">O-antigen ligase-related domain-containing protein</fullName>
    </recommendedName>
</protein>
<dbReference type="PANTHER" id="PTHR37422">
    <property type="entry name" value="TEICHURONIC ACID BIOSYNTHESIS PROTEIN TUAE"/>
    <property type="match status" value="1"/>
</dbReference>
<reference evidence="7" key="1">
    <citation type="submission" date="2019-03" db="EMBL/GenBank/DDBJ databases">
        <title>Single cell metagenomics reveals metabolic interactions within the superorganism composed of flagellate Streblomastix strix and complex community of Bacteroidetes bacteria on its surface.</title>
        <authorList>
            <person name="Treitli S.C."/>
            <person name="Kolisko M."/>
            <person name="Husnik F."/>
            <person name="Keeling P."/>
            <person name="Hampl V."/>
        </authorList>
    </citation>
    <scope>NUCLEOTIDE SEQUENCE</scope>
    <source>
        <strain evidence="7">STM</strain>
    </source>
</reference>
<evidence type="ECO:0000256" key="5">
    <source>
        <dbReference type="SAM" id="Phobius"/>
    </source>
</evidence>
<dbReference type="InterPro" id="IPR007016">
    <property type="entry name" value="O-antigen_ligase-rel_domated"/>
</dbReference>
<comment type="subcellular location">
    <subcellularLocation>
        <location evidence="1">Membrane</location>
        <topology evidence="1">Multi-pass membrane protein</topology>
    </subcellularLocation>
</comment>
<sequence length="517" mass="59490">MQKEPRECVIKVLWGDILMLLLFALYLYFYIGTQNDLDYTLPILYFVFYCFMRIYTQGNSKEIIVLLTKIVPIVIFMHITVCCLQFINIIPNFHDFFHVGSTFGNPDKLGAYLAVLLPFCYINQKRKIVGYSALIVCVFLLFLLQARTALLAIAVPGIVYLVSRNILLKKHLLWGLIPGVFGLIALIYWHPVSVSGRFFIWIVASSMIVSKPQGWGLYAFQKHYPEFQSNFILNHPKIAETFNIDVVHSSFNEFLNIGVTLGVLGLLCYVLLIIYILISAYKAHSPLLFPLISFQIVSFSYFPFQIVPLTVVFVLLMAMAINSDSTHTIKIVGIRYRALVIISLIVFSSFLSFSNMQNYQQWQLAVKYAQDKKTHTVSDEIFKKQYPQMLGNGLFLLSYAELSDKMGDTPLSFSLLKEADNYYSDPVFLQILSSAYEKQGDINEAKRKFEIAVNMLPEQFNIAYEQILFLQRIGEKKKVYELALKLHNKPIKSTYYVDSQIIKKRLEAIILSYEKTN</sequence>
<name>A0A5J4SUJ6_9ZZZZ</name>
<dbReference type="AlphaFoldDB" id="A0A5J4SUJ6"/>
<feature type="transmembrane region" description="Helical" evidence="5">
    <location>
        <begin position="301"/>
        <end position="322"/>
    </location>
</feature>
<evidence type="ECO:0000256" key="1">
    <source>
        <dbReference type="ARBA" id="ARBA00004141"/>
    </source>
</evidence>
<feature type="transmembrane region" description="Helical" evidence="5">
    <location>
        <begin position="128"/>
        <end position="161"/>
    </location>
</feature>
<dbReference type="PROSITE" id="PS50005">
    <property type="entry name" value="TPR"/>
    <property type="match status" value="1"/>
</dbReference>
<dbReference type="InterPro" id="IPR019734">
    <property type="entry name" value="TPR_rpt"/>
</dbReference>
<dbReference type="InterPro" id="IPR011990">
    <property type="entry name" value="TPR-like_helical_dom_sf"/>
</dbReference>
<dbReference type="InterPro" id="IPR051533">
    <property type="entry name" value="WaaL-like"/>
</dbReference>
<evidence type="ECO:0000259" key="6">
    <source>
        <dbReference type="Pfam" id="PF04932"/>
    </source>
</evidence>
<proteinExistence type="predicted"/>
<dbReference type="SUPFAM" id="SSF48452">
    <property type="entry name" value="TPR-like"/>
    <property type="match status" value="1"/>
</dbReference>